<keyword evidence="2" id="KW-0472">Membrane</keyword>
<keyword evidence="5" id="KW-1185">Reference proteome</keyword>
<dbReference type="PANTHER" id="PTHR35830">
    <property type="entry name" value="OS05G0299200 PROTEIN"/>
    <property type="match status" value="1"/>
</dbReference>
<sequence>MEAATVPPARAVAFVLSHDGKRWRGGRRSGGSLPPFCVFSSLFRRRSPDPPSKPSRSLRPSPADRKLEFSLDMEEIAERASADLRRFRRSTEGRVRRFVSSGKEAYHDLRTSIRVEDGRRVVFSCNRSSLVFVADLVLWSIVAVISVRVMAWLSVWLRRNWGFGDWRVIRRDRSLGGREVVVGKRSRGKETNWRSSRPLQNPLSPPRGGSEMGIARPASVRSVPKEENLPEWWPSSTPASNTVALGKEELQREANRLARAIMDNRMSGKDYKEDDMIQLRQICRLSGLKVSFDTVNARDSFYRASVEFILKICCRAAGPTSKVQIDGEDVRHFIAGLAGNIGLGNVHAIRILRGAVAATTRSHFLQAWALEVQGQRPEALDELAKICRIFRIFPLETHSAEMEMMAGGLEKVLKVEQRVHLLNLFGQASGSENQRIAAAALGLVSIIIFDVSSKICYYNPFLESLVP</sequence>
<name>A0A7I8JCC8_SPIIN</name>
<gene>
    <name evidence="3" type="ORF">SI7747_11014198</name>
    <name evidence="4" type="ORF">SI8410_11015298</name>
</gene>
<evidence type="ECO:0000256" key="2">
    <source>
        <dbReference type="SAM" id="Phobius"/>
    </source>
</evidence>
<dbReference type="EMBL" id="LR746274">
    <property type="protein sequence ID" value="CAA7404620.1"/>
    <property type="molecule type" value="Genomic_DNA"/>
</dbReference>
<evidence type="ECO:0000256" key="1">
    <source>
        <dbReference type="SAM" id="MobiDB-lite"/>
    </source>
</evidence>
<evidence type="ECO:0000313" key="5">
    <source>
        <dbReference type="Proteomes" id="UP000663760"/>
    </source>
</evidence>
<feature type="region of interest" description="Disordered" evidence="1">
    <location>
        <begin position="186"/>
        <end position="214"/>
    </location>
</feature>
<proteinExistence type="predicted"/>
<dbReference type="AlphaFoldDB" id="A0A7I8JCC8"/>
<reference evidence="3" key="1">
    <citation type="submission" date="2019-12" db="EMBL/GenBank/DDBJ databases">
        <authorList>
            <person name="Scholz U."/>
            <person name="Mascher M."/>
            <person name="Fiebig A."/>
        </authorList>
    </citation>
    <scope>NUCLEOTIDE SEQUENCE</scope>
</reference>
<accession>A0A7I8JCC8</accession>
<organism evidence="3">
    <name type="scientific">Spirodela intermedia</name>
    <name type="common">Intermediate duckweed</name>
    <dbReference type="NCBI Taxonomy" id="51605"/>
    <lineage>
        <taxon>Eukaryota</taxon>
        <taxon>Viridiplantae</taxon>
        <taxon>Streptophyta</taxon>
        <taxon>Embryophyta</taxon>
        <taxon>Tracheophyta</taxon>
        <taxon>Spermatophyta</taxon>
        <taxon>Magnoliopsida</taxon>
        <taxon>Liliopsida</taxon>
        <taxon>Araceae</taxon>
        <taxon>Lemnoideae</taxon>
        <taxon>Spirodela</taxon>
    </lineage>
</organism>
<feature type="compositionally biased region" description="Polar residues" evidence="1">
    <location>
        <begin position="193"/>
        <end position="202"/>
    </location>
</feature>
<evidence type="ECO:0000313" key="4">
    <source>
        <dbReference type="EMBL" id="CAA7404620.1"/>
    </source>
</evidence>
<dbReference type="Proteomes" id="UP000663760">
    <property type="component" value="Chromosome 11"/>
</dbReference>
<keyword evidence="2" id="KW-0812">Transmembrane</keyword>
<evidence type="ECO:0000313" key="3">
    <source>
        <dbReference type="EMBL" id="CAA2628557.1"/>
    </source>
</evidence>
<dbReference type="OrthoDB" id="1898167at2759"/>
<dbReference type="EMBL" id="LR743598">
    <property type="protein sequence ID" value="CAA2628557.1"/>
    <property type="molecule type" value="Genomic_DNA"/>
</dbReference>
<keyword evidence="2" id="KW-1133">Transmembrane helix</keyword>
<feature type="transmembrane region" description="Helical" evidence="2">
    <location>
        <begin position="136"/>
        <end position="157"/>
    </location>
</feature>
<dbReference type="PANTHER" id="PTHR35830:SF1">
    <property type="entry name" value="OS05G0299200 PROTEIN"/>
    <property type="match status" value="1"/>
</dbReference>
<protein>
    <submittedName>
        <fullName evidence="3">Uncharacterized protein</fullName>
    </submittedName>
</protein>